<sequence length="151" mass="16145">MKHLILVLLVTISFLLGLRLSGVVSKFAPYLVGSREENVTIPQPGLPVDPMNPAVDQQPEANQQPQVADAAVNPQVENQQPEANQQPQAVPAPAGQQAQPNAPVAQAEAVKPSEVAPSEQPKVAPSQQNQKADAKSDAKKDKKNKKKNNNK</sequence>
<feature type="region of interest" description="Disordered" evidence="1">
    <location>
        <begin position="39"/>
        <end position="151"/>
    </location>
</feature>
<dbReference type="Proteomes" id="UP000321934">
    <property type="component" value="Chromosome"/>
</dbReference>
<keyword evidence="3" id="KW-1185">Reference proteome</keyword>
<accession>A0A5B8XDV7</accession>
<proteinExistence type="predicted"/>
<evidence type="ECO:0000313" key="3">
    <source>
        <dbReference type="Proteomes" id="UP000321934"/>
    </source>
</evidence>
<dbReference type="EMBL" id="CP029077">
    <property type="protein sequence ID" value="QED23498.1"/>
    <property type="molecule type" value="Genomic_DNA"/>
</dbReference>
<feature type="compositionally biased region" description="Low complexity" evidence="1">
    <location>
        <begin position="73"/>
        <end position="110"/>
    </location>
</feature>
<evidence type="ECO:0000313" key="2">
    <source>
        <dbReference type="EMBL" id="QED23498.1"/>
    </source>
</evidence>
<organism evidence="2 3">
    <name type="scientific">Candidatus Deianiraea vastatrix</name>
    <dbReference type="NCBI Taxonomy" id="2163644"/>
    <lineage>
        <taxon>Bacteria</taxon>
        <taxon>Pseudomonadati</taxon>
        <taxon>Pseudomonadota</taxon>
        <taxon>Alphaproteobacteria</taxon>
        <taxon>Rickettsiales</taxon>
        <taxon>Candidatus Deianiraeaceae</taxon>
        <taxon>Candidatus Deianiraea</taxon>
    </lineage>
</organism>
<gene>
    <name evidence="2" type="ORF">Deia_00707</name>
</gene>
<dbReference type="RefSeq" id="WP_146820767.1">
    <property type="nucleotide sequence ID" value="NZ_CP029077.1"/>
</dbReference>
<evidence type="ECO:0000256" key="1">
    <source>
        <dbReference type="SAM" id="MobiDB-lite"/>
    </source>
</evidence>
<name>A0A5B8XDV7_9RICK</name>
<dbReference type="AlphaFoldDB" id="A0A5B8XDV7"/>
<feature type="compositionally biased region" description="Basic residues" evidence="1">
    <location>
        <begin position="141"/>
        <end position="151"/>
    </location>
</feature>
<reference evidence="2 3" key="1">
    <citation type="journal article" date="2019" name="ISME J.">
        <title>Deianiraea, an extracellular bacterium associated with the ciliate Paramecium, suggests an alternative scenario for the evolution of Rickettsiales.</title>
        <authorList>
            <person name="Castelli M."/>
            <person name="Sabaneyeva E."/>
            <person name="Lanzoni O."/>
            <person name="Lebedeva N."/>
            <person name="Floriano A.M."/>
            <person name="Gaiarsa S."/>
            <person name="Benken K."/>
            <person name="Modeo L."/>
            <person name="Bandi C."/>
            <person name="Potekhin A."/>
            <person name="Sassera D."/>
            <person name="Petroni G."/>
        </authorList>
    </citation>
    <scope>NUCLEOTIDE SEQUENCE [LARGE SCALE GENOMIC DNA]</scope>
    <source>
        <strain evidence="2">CyL4-1</strain>
    </source>
</reference>
<protein>
    <submittedName>
        <fullName evidence="2">Uncharacterized protein</fullName>
    </submittedName>
</protein>